<dbReference type="Gene3D" id="1.20.1250.20">
    <property type="entry name" value="MFS general substrate transporter like domains"/>
    <property type="match status" value="2"/>
</dbReference>
<evidence type="ECO:0000256" key="1">
    <source>
        <dbReference type="ARBA" id="ARBA00004651"/>
    </source>
</evidence>
<feature type="transmembrane region" description="Helical" evidence="6">
    <location>
        <begin position="166"/>
        <end position="186"/>
    </location>
</feature>
<dbReference type="Pfam" id="PF07690">
    <property type="entry name" value="MFS_1"/>
    <property type="match status" value="1"/>
</dbReference>
<keyword evidence="5 6" id="KW-0472">Membrane</keyword>
<accession>A0ABV4SIW3</accession>
<dbReference type="InterPro" id="IPR020846">
    <property type="entry name" value="MFS_dom"/>
</dbReference>
<keyword evidence="4 6" id="KW-1133">Transmembrane helix</keyword>
<protein>
    <submittedName>
        <fullName evidence="8">MFS transporter</fullName>
    </submittedName>
</protein>
<evidence type="ECO:0000259" key="7">
    <source>
        <dbReference type="PROSITE" id="PS50850"/>
    </source>
</evidence>
<feature type="transmembrane region" description="Helical" evidence="6">
    <location>
        <begin position="71"/>
        <end position="90"/>
    </location>
</feature>
<evidence type="ECO:0000256" key="4">
    <source>
        <dbReference type="ARBA" id="ARBA00022989"/>
    </source>
</evidence>
<feature type="transmembrane region" description="Helical" evidence="6">
    <location>
        <begin position="354"/>
        <end position="376"/>
    </location>
</feature>
<comment type="caution">
    <text evidence="8">The sequence shown here is derived from an EMBL/GenBank/DDBJ whole genome shotgun (WGS) entry which is preliminary data.</text>
</comment>
<evidence type="ECO:0000256" key="2">
    <source>
        <dbReference type="ARBA" id="ARBA00022448"/>
    </source>
</evidence>
<dbReference type="PANTHER" id="PTHR43791:SF36">
    <property type="entry name" value="TRANSPORTER, PUTATIVE (AFU_ORTHOLOGUE AFUA_6G08340)-RELATED"/>
    <property type="match status" value="1"/>
</dbReference>
<reference evidence="8 9" key="1">
    <citation type="submission" date="2024-08" db="EMBL/GenBank/DDBJ databases">
        <title>Genome sequence of Streptomyces aureus CACIA-1.46HGO.</title>
        <authorList>
            <person name="Evangelista-Martinez Z."/>
        </authorList>
    </citation>
    <scope>NUCLEOTIDE SEQUENCE [LARGE SCALE GENOMIC DNA]</scope>
    <source>
        <strain evidence="8 9">CACIA-1.46HGO</strain>
    </source>
</reference>
<dbReference type="SUPFAM" id="SSF103473">
    <property type="entry name" value="MFS general substrate transporter"/>
    <property type="match status" value="1"/>
</dbReference>
<keyword evidence="3 6" id="KW-0812">Transmembrane</keyword>
<dbReference type="RefSeq" id="WP_372563240.1">
    <property type="nucleotide sequence ID" value="NZ_JBGOSP010000007.1"/>
</dbReference>
<comment type="subcellular location">
    <subcellularLocation>
        <location evidence="1">Cell membrane</location>
        <topology evidence="1">Multi-pass membrane protein</topology>
    </subcellularLocation>
</comment>
<feature type="transmembrane region" description="Helical" evidence="6">
    <location>
        <begin position="298"/>
        <end position="317"/>
    </location>
</feature>
<sequence>MGRRIIPLLFALWLVNFLDRANVGFAALQMNEELQLSPAVYGFGAGAFFFGYLALEVPANMLLLRYGARRWIARIAITWGIVSMAQALVVGPTSFVAVRVALGFAEAGFLPAMLYYLTLWFPAERRAKAIGQAMSANVIAIVVGAPLSGLMLTYLDGMAGLGGWQWLFVVEGALAVVLGFVTLRSLTERPAEARWLAEEERSWLVARMAEDATAAGAQGHHSLKDALRLPIVYLLGALYFCWGIGFYGVTLWAPQIVAQLSSGSMLQTSLLTAVPFALGAVAVILNGRHSDRAGERRWHVTIPLLTGALGLAAGSVVPGAAASFAALCVTVVGVSAGLGVFWSVPSQFLVGRAAAGGLAVINTISSFSGFCGPYLVGFVRGSTGSFTAAMVVLGASAGVAALLSVVVLRQLRPAGAKTPAAARAGLPEGDPVA</sequence>
<feature type="transmembrane region" description="Helical" evidence="6">
    <location>
        <begin position="323"/>
        <end position="342"/>
    </location>
</feature>
<feature type="transmembrane region" description="Helical" evidence="6">
    <location>
        <begin position="388"/>
        <end position="408"/>
    </location>
</feature>
<dbReference type="PANTHER" id="PTHR43791">
    <property type="entry name" value="PERMEASE-RELATED"/>
    <property type="match status" value="1"/>
</dbReference>
<feature type="domain" description="Major facilitator superfamily (MFS) profile" evidence="7">
    <location>
        <begin position="5"/>
        <end position="412"/>
    </location>
</feature>
<dbReference type="InterPro" id="IPR011701">
    <property type="entry name" value="MFS"/>
</dbReference>
<keyword evidence="2" id="KW-0813">Transport</keyword>
<organism evidence="8 9">
    <name type="scientific">Streptomyces aureus</name>
    <dbReference type="NCBI Taxonomy" id="193461"/>
    <lineage>
        <taxon>Bacteria</taxon>
        <taxon>Bacillati</taxon>
        <taxon>Actinomycetota</taxon>
        <taxon>Actinomycetes</taxon>
        <taxon>Kitasatosporales</taxon>
        <taxon>Streptomycetaceae</taxon>
        <taxon>Streptomyces</taxon>
    </lineage>
</organism>
<feature type="transmembrane region" description="Helical" evidence="6">
    <location>
        <begin position="96"/>
        <end position="121"/>
    </location>
</feature>
<dbReference type="PROSITE" id="PS50850">
    <property type="entry name" value="MFS"/>
    <property type="match status" value="1"/>
</dbReference>
<keyword evidence="9" id="KW-1185">Reference proteome</keyword>
<evidence type="ECO:0000256" key="6">
    <source>
        <dbReference type="SAM" id="Phobius"/>
    </source>
</evidence>
<dbReference type="EMBL" id="JBGOSP010000007">
    <property type="protein sequence ID" value="MFA3837935.1"/>
    <property type="molecule type" value="Genomic_DNA"/>
</dbReference>
<dbReference type="CDD" id="cd17319">
    <property type="entry name" value="MFS_ExuT_GudP_like"/>
    <property type="match status" value="1"/>
</dbReference>
<proteinExistence type="predicted"/>
<evidence type="ECO:0000313" key="8">
    <source>
        <dbReference type="EMBL" id="MFA3837935.1"/>
    </source>
</evidence>
<name>A0ABV4SIW3_9ACTN</name>
<feature type="transmembrane region" description="Helical" evidence="6">
    <location>
        <begin position="39"/>
        <end position="59"/>
    </location>
</feature>
<evidence type="ECO:0000256" key="5">
    <source>
        <dbReference type="ARBA" id="ARBA00023136"/>
    </source>
</evidence>
<dbReference type="Proteomes" id="UP001571476">
    <property type="component" value="Unassembled WGS sequence"/>
</dbReference>
<feature type="transmembrane region" description="Helical" evidence="6">
    <location>
        <begin position="133"/>
        <end position="154"/>
    </location>
</feature>
<gene>
    <name evidence="8" type="ORF">ACEG43_17480</name>
</gene>
<evidence type="ECO:0000313" key="9">
    <source>
        <dbReference type="Proteomes" id="UP001571476"/>
    </source>
</evidence>
<dbReference type="InterPro" id="IPR036259">
    <property type="entry name" value="MFS_trans_sf"/>
</dbReference>
<evidence type="ECO:0000256" key="3">
    <source>
        <dbReference type="ARBA" id="ARBA00022692"/>
    </source>
</evidence>
<feature type="transmembrane region" description="Helical" evidence="6">
    <location>
        <begin position="265"/>
        <end position="286"/>
    </location>
</feature>
<feature type="transmembrane region" description="Helical" evidence="6">
    <location>
        <begin position="231"/>
        <end position="253"/>
    </location>
</feature>